<evidence type="ECO:0000313" key="1">
    <source>
        <dbReference type="EMBL" id="MDR9874438.1"/>
    </source>
</evidence>
<proteinExistence type="predicted"/>
<dbReference type="EMBL" id="JAVLRO010000002">
    <property type="protein sequence ID" value="MDR9874438.1"/>
    <property type="molecule type" value="Genomic_DNA"/>
</dbReference>
<evidence type="ECO:0000313" key="2">
    <source>
        <dbReference type="Proteomes" id="UP001244872"/>
    </source>
</evidence>
<keyword evidence="1" id="KW-0560">Oxidoreductase</keyword>
<reference evidence="1" key="1">
    <citation type="submission" date="2023-07" db="EMBL/GenBank/DDBJ databases">
        <title>Bioagumentation of soil contaminated with hydrocarbons using Pseudomonas poae 7b strain.</title>
        <authorList>
            <person name="Kumor A."/>
        </authorList>
    </citation>
    <scope>NUCLEOTIDE SEQUENCE</scope>
    <source>
        <strain evidence="1">7b</strain>
    </source>
</reference>
<keyword evidence="1" id="KW-0503">Monooxygenase</keyword>
<organism evidence="1 2">
    <name type="scientific">Pseudomonas allii</name>
    <dbReference type="NCBI Taxonomy" id="2740531"/>
    <lineage>
        <taxon>Bacteria</taxon>
        <taxon>Pseudomonadati</taxon>
        <taxon>Pseudomonadota</taxon>
        <taxon>Gammaproteobacteria</taxon>
        <taxon>Pseudomonadales</taxon>
        <taxon>Pseudomonadaceae</taxon>
        <taxon>Pseudomonas</taxon>
    </lineage>
</organism>
<sequence length="504" mass="54118">MNTFTQGLIKWTLAAACLAPALGWAHGALDTPPSRAVNCQVTGGFWQSQDGSAIVDKGCREASLASFRTPAEWAFPAQQWHEVAHIPHINNPTLAQIQGIIKDGQICAANDPKKASLDYPTPNWTKANVVPGQSLTMRLIGTAPHVPSKFYPFITRPGFDTATDALKWSDLIPLGQPENFTVANTSWQTPPAISASGYFLITRPIPSNASGNGLIVGIWARNDPAGEFFISCSDVKFQGGGVPDPLTNIGQFINADMEALKPGDAVHFRIFGNDTARKELVDIVHKISRDNLAPGRWGAQIADKVDPAVAKIGEKENDSITFNPVNPLINSTYAAQRDYTQAMSIIQGGGTTPVNPTPPVARISGPTALKSGEAYTFTSAASTGYNGPLLRQWVIPGLESAPNGVTASGKAYTVTTQTVFKARLNVRDQENGKTDQAEFEFTVSPPGSGEQYPPYVPGGQHEAGQIYSHNGVNYKCKYTSWCSGSPQYYEPGAGLAWAEAWDKL</sequence>
<comment type="caution">
    <text evidence="1">The sequence shown here is derived from an EMBL/GenBank/DDBJ whole genome shotgun (WGS) entry which is preliminary data.</text>
</comment>
<keyword evidence="2" id="KW-1185">Reference proteome</keyword>
<accession>A0ACC6L7N1</accession>
<dbReference type="Proteomes" id="UP001244872">
    <property type="component" value="Unassembled WGS sequence"/>
</dbReference>
<protein>
    <submittedName>
        <fullName evidence="1">Lytic polysaccharide monooxygenase</fullName>
    </submittedName>
</protein>
<gene>
    <name evidence="1" type="ORF">RJC98_04575</name>
</gene>
<name>A0ACC6L7N1_9PSED</name>